<organism evidence="12">
    <name type="scientific">Gulosibacter sediminis</name>
    <dbReference type="NCBI Taxonomy" id="1729695"/>
    <lineage>
        <taxon>Bacteria</taxon>
        <taxon>Bacillati</taxon>
        <taxon>Actinomycetota</taxon>
        <taxon>Actinomycetes</taxon>
        <taxon>Micrococcales</taxon>
        <taxon>Microbacteriaceae</taxon>
        <taxon>Gulosibacter</taxon>
    </lineage>
</organism>
<gene>
    <name evidence="12" type="ORF">M3M28_11645</name>
</gene>
<evidence type="ECO:0000256" key="6">
    <source>
        <dbReference type="ARBA" id="ARBA00037589"/>
    </source>
</evidence>
<evidence type="ECO:0000256" key="4">
    <source>
        <dbReference type="ARBA" id="ARBA00023239"/>
    </source>
</evidence>
<evidence type="ECO:0000256" key="1">
    <source>
        <dbReference type="ARBA" id="ARBA00004772"/>
    </source>
</evidence>
<evidence type="ECO:0000313" key="12">
    <source>
        <dbReference type="EMBL" id="UQN14678.1"/>
    </source>
</evidence>
<comment type="function">
    <text evidence="6 9">Catalyzes cyclization of the linear tetrapyrrole, hydroxymethylbilane, to the macrocyclic uroporphyrinogen III.</text>
</comment>
<evidence type="ECO:0000256" key="2">
    <source>
        <dbReference type="ARBA" id="ARBA00008133"/>
    </source>
</evidence>
<evidence type="ECO:0000256" key="9">
    <source>
        <dbReference type="RuleBase" id="RU366031"/>
    </source>
</evidence>
<keyword evidence="4 9" id="KW-0456">Lyase</keyword>
<evidence type="ECO:0000256" key="8">
    <source>
        <dbReference type="ARBA" id="ARBA00048617"/>
    </source>
</evidence>
<dbReference type="Gene3D" id="3.40.50.10090">
    <property type="match status" value="2"/>
</dbReference>
<dbReference type="EMBL" id="CP097160">
    <property type="protein sequence ID" value="UQN14678.1"/>
    <property type="molecule type" value="Genomic_DNA"/>
</dbReference>
<sequence>MTSQRTLGPLRGWKILVPRGGTFGHDVAEAVRARGAFPITAPLINFASPAPGDSPKLMDALVRLERGEYDWLVVTSATTVDVMHSLQARVPESTRIAAAGETTATALSAAGYKVDFVPTHDNSAKGLLVEWRESGRRMPKIRVLWLHSEHSKPAFSNGLARRGHSVDSVIAYRSVGVPAAESIQHDIRNSRIRAVLITSGSVAEQVQKQFSPVPSDLLLAAIGPRTAKDARALGLRIDVVARQRSVASLLDGMEWIVMGEPLAETSALDLRELMRLEREEFGDSVPPEDVPAVDEERPETGKINLPRDGS</sequence>
<comment type="catalytic activity">
    <reaction evidence="8 9">
        <text>hydroxymethylbilane = uroporphyrinogen III + H2O</text>
        <dbReference type="Rhea" id="RHEA:18965"/>
        <dbReference type="ChEBI" id="CHEBI:15377"/>
        <dbReference type="ChEBI" id="CHEBI:57308"/>
        <dbReference type="ChEBI" id="CHEBI:57845"/>
        <dbReference type="EC" id="4.2.1.75"/>
    </reaction>
</comment>
<dbReference type="PANTHER" id="PTHR38042">
    <property type="entry name" value="UROPORPHYRINOGEN-III SYNTHASE, CHLOROPLASTIC"/>
    <property type="match status" value="1"/>
</dbReference>
<dbReference type="InterPro" id="IPR036108">
    <property type="entry name" value="4pyrrol_syn_uPrphyn_synt_sf"/>
</dbReference>
<protein>
    <recommendedName>
        <fullName evidence="7 9">Uroporphyrinogen-III synthase</fullName>
        <ecNumber evidence="3 9">4.2.1.75</ecNumber>
    </recommendedName>
</protein>
<dbReference type="SUPFAM" id="SSF69618">
    <property type="entry name" value="HemD-like"/>
    <property type="match status" value="1"/>
</dbReference>
<reference evidence="12" key="1">
    <citation type="submission" date="2022-05" db="EMBL/GenBank/DDBJ databases">
        <title>Complete genome sequence of toluene-degrading Gulosibacter sediminis strain ACHW.36C.</title>
        <authorList>
            <person name="Wai A.C."/>
            <person name="Lai G.K."/>
            <person name="Griffin S.D."/>
            <person name="Leung F.C."/>
        </authorList>
    </citation>
    <scope>NUCLEOTIDE SEQUENCE [LARGE SCALE GENOMIC DNA]</scope>
    <source>
        <strain evidence="12">ACHW.36C</strain>
    </source>
</reference>
<dbReference type="CDD" id="cd06578">
    <property type="entry name" value="HemD"/>
    <property type="match status" value="1"/>
</dbReference>
<evidence type="ECO:0000256" key="3">
    <source>
        <dbReference type="ARBA" id="ARBA00013109"/>
    </source>
</evidence>
<keyword evidence="5 9" id="KW-0627">Porphyrin biosynthesis</keyword>
<evidence type="ECO:0000256" key="7">
    <source>
        <dbReference type="ARBA" id="ARBA00040167"/>
    </source>
</evidence>
<dbReference type="EC" id="4.2.1.75" evidence="3 9"/>
<feature type="region of interest" description="Disordered" evidence="10">
    <location>
        <begin position="279"/>
        <end position="310"/>
    </location>
</feature>
<dbReference type="Pfam" id="PF02602">
    <property type="entry name" value="HEM4"/>
    <property type="match status" value="1"/>
</dbReference>
<dbReference type="InterPro" id="IPR039793">
    <property type="entry name" value="UROS/Hem4"/>
</dbReference>
<evidence type="ECO:0000256" key="5">
    <source>
        <dbReference type="ARBA" id="ARBA00023244"/>
    </source>
</evidence>
<comment type="pathway">
    <text evidence="1 9">Porphyrin-containing compound metabolism; protoporphyrin-IX biosynthesis; coproporphyrinogen-III from 5-aminolevulinate: step 3/4.</text>
</comment>
<dbReference type="PANTHER" id="PTHR38042:SF1">
    <property type="entry name" value="UROPORPHYRINOGEN-III SYNTHASE, CHLOROPLASTIC"/>
    <property type="match status" value="1"/>
</dbReference>
<accession>A0ABY4MZM5</accession>
<evidence type="ECO:0000259" key="11">
    <source>
        <dbReference type="Pfam" id="PF02602"/>
    </source>
</evidence>
<proteinExistence type="inferred from homology"/>
<dbReference type="InterPro" id="IPR003754">
    <property type="entry name" value="4pyrrol_synth_uPrphyn_synth"/>
</dbReference>
<feature type="domain" description="Tetrapyrrole biosynthesis uroporphyrinogen III synthase" evidence="11">
    <location>
        <begin position="27"/>
        <end position="250"/>
    </location>
</feature>
<name>A0ABY4MZM5_9MICO</name>
<evidence type="ECO:0000256" key="10">
    <source>
        <dbReference type="SAM" id="MobiDB-lite"/>
    </source>
</evidence>
<comment type="similarity">
    <text evidence="2 9">Belongs to the uroporphyrinogen-III synthase family.</text>
</comment>